<evidence type="ECO:0000313" key="2">
    <source>
        <dbReference type="Proteomes" id="UP001374584"/>
    </source>
</evidence>
<dbReference type="AntiFam" id="ANF00235">
    <property type="entry name" value="Shadow ORF (opposite ycf24)"/>
</dbReference>
<organism evidence="1 2">
    <name type="scientific">Phaseolus coccineus</name>
    <name type="common">Scarlet runner bean</name>
    <name type="synonym">Phaseolus multiflorus</name>
    <dbReference type="NCBI Taxonomy" id="3886"/>
    <lineage>
        <taxon>Eukaryota</taxon>
        <taxon>Viridiplantae</taxon>
        <taxon>Streptophyta</taxon>
        <taxon>Embryophyta</taxon>
        <taxon>Tracheophyta</taxon>
        <taxon>Spermatophyta</taxon>
        <taxon>Magnoliopsida</taxon>
        <taxon>eudicotyledons</taxon>
        <taxon>Gunneridae</taxon>
        <taxon>Pentapetalae</taxon>
        <taxon>rosids</taxon>
        <taxon>fabids</taxon>
        <taxon>Fabales</taxon>
        <taxon>Fabaceae</taxon>
        <taxon>Papilionoideae</taxon>
        <taxon>50 kb inversion clade</taxon>
        <taxon>NPAAA clade</taxon>
        <taxon>indigoferoid/millettioid clade</taxon>
        <taxon>Phaseoleae</taxon>
        <taxon>Phaseolus</taxon>
    </lineage>
</organism>
<dbReference type="EMBL" id="JAYMYR010000011">
    <property type="protein sequence ID" value="KAK7333805.1"/>
    <property type="molecule type" value="Genomic_DNA"/>
</dbReference>
<comment type="caution">
    <text evidence="1">The sequence shown here is derived from an EMBL/GenBank/DDBJ whole genome shotgun (WGS) entry which is preliminary data.</text>
</comment>
<keyword evidence="2" id="KW-1185">Reference proteome</keyword>
<name>A0AAN9LD11_PHACN</name>
<sequence length="178" mass="20832">MLVPVIRRRSALFQILHKAHVVGNDQSPLKLPRFQCVHYEVGGDLHWAFSRVLQWVVAMDPIEDNVNDDIGETLLCVKRDTELFQSSGGDYWKNLIEVKRELEMELLAMEWMMLMIYTCSHDEKFKDFSFLCFCSLNYTSSSRLSCTCRSYYSTSMPNRMMEAKPHTRLPFPSHSYLC</sequence>
<dbReference type="Proteomes" id="UP001374584">
    <property type="component" value="Unassembled WGS sequence"/>
</dbReference>
<accession>A0AAN9LD11</accession>
<evidence type="ECO:0000313" key="1">
    <source>
        <dbReference type="EMBL" id="KAK7333805.1"/>
    </source>
</evidence>
<protein>
    <submittedName>
        <fullName evidence="1">Uncharacterized protein</fullName>
    </submittedName>
</protein>
<reference evidence="1 2" key="1">
    <citation type="submission" date="2024-01" db="EMBL/GenBank/DDBJ databases">
        <title>The genomes of 5 underutilized Papilionoideae crops provide insights into root nodulation and disease resistanc.</title>
        <authorList>
            <person name="Jiang F."/>
        </authorList>
    </citation>
    <scope>NUCLEOTIDE SEQUENCE [LARGE SCALE GENOMIC DNA]</scope>
    <source>
        <strain evidence="1">JINMINGXINNONG_FW02</strain>
        <tissue evidence="1">Leaves</tissue>
    </source>
</reference>
<dbReference type="AlphaFoldDB" id="A0AAN9LD11"/>
<gene>
    <name evidence="1" type="ORF">VNO80_30584</name>
</gene>
<proteinExistence type="predicted"/>